<feature type="domain" description="Integrase catalytic" evidence="4">
    <location>
        <begin position="505"/>
        <end position="660"/>
    </location>
</feature>
<dbReference type="Gene3D" id="3.30.70.270">
    <property type="match status" value="2"/>
</dbReference>
<sequence length="778" mass="88892">MNRLRGGRFFTKLDLADAYLQLELEDDAKQLCVINTPFGLYQYNRMCFGIAPGPAQFQRCMDTLTQKLPGVAAYLDDLIITGKTEEEHWTNLTNLLSTLQEHGFRIRLDKCEFFKHSVEYLGHTIDKDGKRPTAASMAALSQLPRPQDLHQLQAFLGKVNYYGRFISNLADKAAPLYNLLKNDVAFTWSNECEQAFTQLKNSIINATSLTHYDETKPLILAADASSYGLGVVLSQDTDQGEVPVAYASKTLTDTQKNYSQIEREALSIIYGVTKFRQFLYGRHFTLVTDHEPLTTIFAPGKNIPTLTAQRLQRWALTLMGFQFTIRYRKTSQHGNADCLSRLPFGPDSNFDRIEQQDNKEISHAIQEQIFTSPVAGYNEVRQETVKDQHLQRVITWIQQGWPVIKPDDKELGTFWIHRDSLQLEQGVLLLIREQTSRVVIPRSLQCRILDTLHSSHWGVVKVKQLARRYVWWSTINTDIELAIKSCEVCQESAAAPGQKFQSWPKTDKPWERIHLDFAGPFRGKMWLICIDACSKFPYIGRMEIGQTTSRQTVQVLKDIFAIEGVPTTIVTDNGPQFSSQEFTNFCNSFHINHVLSPPYHPPSNGEAERFVRTFKSSVDKNCEGGASLDESIRLTLASYRTIPHPALEWKTPAEVLHGRQPRGLLSLLQPTNHKYPKHDKPQTTQFTIDSLVYARNYSTGPKWIPGTIISKQGNAIYIVQTDSGNWKRHANQLQIRLPSTNMNKSVVPNTPQADNNIVHPHERRYPTRERRQPDWYKP</sequence>
<dbReference type="InterPro" id="IPR001584">
    <property type="entry name" value="Integrase_cat-core"/>
</dbReference>
<dbReference type="InterPro" id="IPR050951">
    <property type="entry name" value="Retrovirus_Pol_polyprotein"/>
</dbReference>
<evidence type="ECO:0000313" key="5">
    <source>
        <dbReference type="EMBL" id="KAF6021329.1"/>
    </source>
</evidence>
<evidence type="ECO:0000256" key="2">
    <source>
        <dbReference type="SAM" id="MobiDB-lite"/>
    </source>
</evidence>
<dbReference type="Pfam" id="PF00078">
    <property type="entry name" value="RVT_1"/>
    <property type="match status" value="1"/>
</dbReference>
<evidence type="ECO:0000256" key="1">
    <source>
        <dbReference type="ARBA" id="ARBA00023268"/>
    </source>
</evidence>
<dbReference type="InterPro" id="IPR000477">
    <property type="entry name" value="RT_dom"/>
</dbReference>
<dbReference type="Proteomes" id="UP000593567">
    <property type="component" value="Unassembled WGS sequence"/>
</dbReference>
<dbReference type="OrthoDB" id="6220944at2759"/>
<keyword evidence="1" id="KW-0511">Multifunctional enzyme</keyword>
<dbReference type="PROSITE" id="PS50878">
    <property type="entry name" value="RT_POL"/>
    <property type="match status" value="1"/>
</dbReference>
<dbReference type="GO" id="GO:0003824">
    <property type="term" value="F:catalytic activity"/>
    <property type="evidence" value="ECO:0007669"/>
    <property type="project" value="UniProtKB-KW"/>
</dbReference>
<dbReference type="CDD" id="cd01647">
    <property type="entry name" value="RT_LTR"/>
    <property type="match status" value="1"/>
</dbReference>
<dbReference type="InterPro" id="IPR036397">
    <property type="entry name" value="RNaseH_sf"/>
</dbReference>
<accession>A0A7J7J557</accession>
<dbReference type="FunFam" id="3.30.420.10:FF:000063">
    <property type="entry name" value="Retrovirus-related Pol polyprotein from transposon 297-like Protein"/>
    <property type="match status" value="1"/>
</dbReference>
<dbReference type="InterPro" id="IPR043502">
    <property type="entry name" value="DNA/RNA_pol_sf"/>
</dbReference>
<dbReference type="Pfam" id="PF17921">
    <property type="entry name" value="Integrase_H2C2"/>
    <property type="match status" value="1"/>
</dbReference>
<feature type="compositionally biased region" description="Basic and acidic residues" evidence="2">
    <location>
        <begin position="759"/>
        <end position="778"/>
    </location>
</feature>
<reference evidence="5" key="1">
    <citation type="submission" date="2020-06" db="EMBL/GenBank/DDBJ databases">
        <title>Draft genome of Bugula neritina, a colonial animal packing powerful symbionts and potential medicines.</title>
        <authorList>
            <person name="Rayko M."/>
        </authorList>
    </citation>
    <scope>NUCLEOTIDE SEQUENCE [LARGE SCALE GENOMIC DNA]</scope>
    <source>
        <strain evidence="5">Kwan_BN1</strain>
    </source>
</reference>
<dbReference type="GO" id="GO:0003676">
    <property type="term" value="F:nucleic acid binding"/>
    <property type="evidence" value="ECO:0007669"/>
    <property type="project" value="InterPro"/>
</dbReference>
<dbReference type="InterPro" id="IPR041588">
    <property type="entry name" value="Integrase_H2C2"/>
</dbReference>
<dbReference type="Pfam" id="PF17919">
    <property type="entry name" value="RT_RNaseH_2"/>
    <property type="match status" value="1"/>
</dbReference>
<keyword evidence="6" id="KW-1185">Reference proteome</keyword>
<dbReference type="GO" id="GO:0015074">
    <property type="term" value="P:DNA integration"/>
    <property type="evidence" value="ECO:0007669"/>
    <property type="project" value="InterPro"/>
</dbReference>
<dbReference type="AlphaFoldDB" id="A0A7J7J557"/>
<organism evidence="5 6">
    <name type="scientific">Bugula neritina</name>
    <name type="common">Brown bryozoan</name>
    <name type="synonym">Sertularia neritina</name>
    <dbReference type="NCBI Taxonomy" id="10212"/>
    <lineage>
        <taxon>Eukaryota</taxon>
        <taxon>Metazoa</taxon>
        <taxon>Spiralia</taxon>
        <taxon>Lophotrochozoa</taxon>
        <taxon>Bryozoa</taxon>
        <taxon>Gymnolaemata</taxon>
        <taxon>Cheilostomatida</taxon>
        <taxon>Flustrina</taxon>
        <taxon>Buguloidea</taxon>
        <taxon>Bugulidae</taxon>
        <taxon>Bugula</taxon>
    </lineage>
</organism>
<dbReference type="EMBL" id="VXIV02003065">
    <property type="protein sequence ID" value="KAF6021329.1"/>
    <property type="molecule type" value="Genomic_DNA"/>
</dbReference>
<dbReference type="InterPro" id="IPR043128">
    <property type="entry name" value="Rev_trsase/Diguanyl_cyclase"/>
</dbReference>
<name>A0A7J7J557_BUGNE</name>
<dbReference type="FunFam" id="1.10.340.70:FF:000003">
    <property type="entry name" value="Protein CBG25708"/>
    <property type="match status" value="1"/>
</dbReference>
<feature type="domain" description="Reverse transcriptase" evidence="3">
    <location>
        <begin position="1"/>
        <end position="125"/>
    </location>
</feature>
<dbReference type="Gene3D" id="3.10.10.10">
    <property type="entry name" value="HIV Type 1 Reverse Transcriptase, subunit A, domain 1"/>
    <property type="match status" value="1"/>
</dbReference>
<evidence type="ECO:0000313" key="6">
    <source>
        <dbReference type="Proteomes" id="UP000593567"/>
    </source>
</evidence>
<dbReference type="SUPFAM" id="SSF53098">
    <property type="entry name" value="Ribonuclease H-like"/>
    <property type="match status" value="1"/>
</dbReference>
<proteinExistence type="predicted"/>
<feature type="compositionally biased region" description="Polar residues" evidence="2">
    <location>
        <begin position="738"/>
        <end position="755"/>
    </location>
</feature>
<evidence type="ECO:0000259" key="4">
    <source>
        <dbReference type="PROSITE" id="PS50994"/>
    </source>
</evidence>
<dbReference type="Gene3D" id="3.30.420.10">
    <property type="entry name" value="Ribonuclease H-like superfamily/Ribonuclease H"/>
    <property type="match status" value="1"/>
</dbReference>
<evidence type="ECO:0000259" key="3">
    <source>
        <dbReference type="PROSITE" id="PS50878"/>
    </source>
</evidence>
<dbReference type="SUPFAM" id="SSF56672">
    <property type="entry name" value="DNA/RNA polymerases"/>
    <property type="match status" value="1"/>
</dbReference>
<dbReference type="InterPro" id="IPR041577">
    <property type="entry name" value="RT_RNaseH_2"/>
</dbReference>
<protein>
    <submittedName>
        <fullName evidence="5">Uncharacterized protein</fullName>
    </submittedName>
</protein>
<dbReference type="CDD" id="cd09274">
    <property type="entry name" value="RNase_HI_RT_Ty3"/>
    <property type="match status" value="1"/>
</dbReference>
<dbReference type="InterPro" id="IPR012337">
    <property type="entry name" value="RNaseH-like_sf"/>
</dbReference>
<dbReference type="PROSITE" id="PS50994">
    <property type="entry name" value="INTEGRASE"/>
    <property type="match status" value="1"/>
</dbReference>
<feature type="region of interest" description="Disordered" evidence="2">
    <location>
        <begin position="738"/>
        <end position="778"/>
    </location>
</feature>
<dbReference type="FunFam" id="3.30.70.270:FF:000026">
    <property type="entry name" value="Transposon Ty3-G Gag-Pol polyprotein"/>
    <property type="match status" value="1"/>
</dbReference>
<dbReference type="PANTHER" id="PTHR37984:SF5">
    <property type="entry name" value="PROTEIN NYNRIN-LIKE"/>
    <property type="match status" value="1"/>
</dbReference>
<comment type="caution">
    <text evidence="5">The sequence shown here is derived from an EMBL/GenBank/DDBJ whole genome shotgun (WGS) entry which is preliminary data.</text>
</comment>
<dbReference type="PANTHER" id="PTHR37984">
    <property type="entry name" value="PROTEIN CBG26694"/>
    <property type="match status" value="1"/>
</dbReference>
<dbReference type="Pfam" id="PF00665">
    <property type="entry name" value="rve"/>
    <property type="match status" value="1"/>
</dbReference>
<dbReference type="Gene3D" id="1.10.340.70">
    <property type="match status" value="1"/>
</dbReference>
<gene>
    <name evidence="5" type="ORF">EB796_020361</name>
</gene>